<dbReference type="EMBL" id="JBHRTN010000029">
    <property type="protein sequence ID" value="MFC3127621.1"/>
    <property type="molecule type" value="Genomic_DNA"/>
</dbReference>
<comment type="caution">
    <text evidence="3">The sequence shown here is derived from an EMBL/GenBank/DDBJ whole genome shotgun (WGS) entry which is preliminary data.</text>
</comment>
<protein>
    <submittedName>
        <fullName evidence="3">NAD(P)/FAD-dependent oxidoreductase</fullName>
        <ecNumber evidence="3">1.-.-.-</ecNumber>
    </submittedName>
</protein>
<evidence type="ECO:0000256" key="1">
    <source>
        <dbReference type="ARBA" id="ARBA00023002"/>
    </source>
</evidence>
<gene>
    <name evidence="3" type="ORF">ACFOD4_21360</name>
</gene>
<dbReference type="Pfam" id="PF01266">
    <property type="entry name" value="DAO"/>
    <property type="match status" value="1"/>
</dbReference>
<evidence type="ECO:0000313" key="4">
    <source>
        <dbReference type="Proteomes" id="UP001595593"/>
    </source>
</evidence>
<evidence type="ECO:0000313" key="3">
    <source>
        <dbReference type="EMBL" id="MFC3127621.1"/>
    </source>
</evidence>
<evidence type="ECO:0000259" key="2">
    <source>
        <dbReference type="Pfam" id="PF01266"/>
    </source>
</evidence>
<proteinExistence type="predicted"/>
<dbReference type="Proteomes" id="UP001595593">
    <property type="component" value="Unassembled WGS sequence"/>
</dbReference>
<dbReference type="InterPro" id="IPR006076">
    <property type="entry name" value="FAD-dep_OxRdtase"/>
</dbReference>
<accession>A0ABV7G7I2</accession>
<dbReference type="InterPro" id="IPR036188">
    <property type="entry name" value="FAD/NAD-bd_sf"/>
</dbReference>
<name>A0ABV7G7I2_9PROT</name>
<sequence length="427" mass="45492">MSPPPLPRSLYAASVDAEAVFPRLEGEHRAPVAIVGGGFTGLSTALHLAEHGLAATLIDAAEPGWGASGRNGGQVNPGLKPDPDQVLADWGMELGARMVALSYGAPDHVFSLIRRHGIVCGAEQAGTLRAAIRRADAAAAEQLVEQCQQRGMPVRYLDGTAIAASSGTSRYAGALLDPRGGHLDPLAYARGMAKAAARIGAKVYGGSPATALKREGRLWRVTTDSGSLLADQVVLATNGYTGDLWPGLRQGIVPVFSAIAATEPLPDRLLRSILPARSAVYETGHVTVYYRVDPGNRLLMGGRGPQRPIGTTAPIQYLLRYAEKLWPGLKGVEWPYGWNGQLAVTADHYPHCHELAPGVLTAMGYNGRGVAMATAMGHELARRLRGAPLEALDMPVTPLKPIRLHRLWRLGVWGKVTEGRIRDRLGL</sequence>
<dbReference type="EC" id="1.-.-.-" evidence="3"/>
<dbReference type="Gene3D" id="3.30.9.10">
    <property type="entry name" value="D-Amino Acid Oxidase, subunit A, domain 2"/>
    <property type="match status" value="1"/>
</dbReference>
<organism evidence="3 4">
    <name type="scientific">Teichococcus globiformis</name>
    <dbReference type="NCBI Taxonomy" id="2307229"/>
    <lineage>
        <taxon>Bacteria</taxon>
        <taxon>Pseudomonadati</taxon>
        <taxon>Pseudomonadota</taxon>
        <taxon>Alphaproteobacteria</taxon>
        <taxon>Acetobacterales</taxon>
        <taxon>Roseomonadaceae</taxon>
        <taxon>Roseomonas</taxon>
    </lineage>
</organism>
<keyword evidence="4" id="KW-1185">Reference proteome</keyword>
<keyword evidence="1 3" id="KW-0560">Oxidoreductase</keyword>
<dbReference type="Gene3D" id="3.50.50.60">
    <property type="entry name" value="FAD/NAD(P)-binding domain"/>
    <property type="match status" value="1"/>
</dbReference>
<dbReference type="GO" id="GO:0016491">
    <property type="term" value="F:oxidoreductase activity"/>
    <property type="evidence" value="ECO:0007669"/>
    <property type="project" value="UniProtKB-KW"/>
</dbReference>
<dbReference type="PANTHER" id="PTHR13847">
    <property type="entry name" value="SARCOSINE DEHYDROGENASE-RELATED"/>
    <property type="match status" value="1"/>
</dbReference>
<dbReference type="RefSeq" id="WP_379599737.1">
    <property type="nucleotide sequence ID" value="NZ_JBHRTN010000029.1"/>
</dbReference>
<dbReference type="PANTHER" id="PTHR13847:SF281">
    <property type="entry name" value="FAD DEPENDENT OXIDOREDUCTASE DOMAIN-CONTAINING PROTEIN"/>
    <property type="match status" value="1"/>
</dbReference>
<dbReference type="SUPFAM" id="SSF51905">
    <property type="entry name" value="FAD/NAD(P)-binding domain"/>
    <property type="match status" value="1"/>
</dbReference>
<feature type="domain" description="FAD dependent oxidoreductase" evidence="2">
    <location>
        <begin position="32"/>
        <end position="383"/>
    </location>
</feature>
<reference evidence="4" key="1">
    <citation type="journal article" date="2019" name="Int. J. Syst. Evol. Microbiol.">
        <title>The Global Catalogue of Microorganisms (GCM) 10K type strain sequencing project: providing services to taxonomists for standard genome sequencing and annotation.</title>
        <authorList>
            <consortium name="The Broad Institute Genomics Platform"/>
            <consortium name="The Broad Institute Genome Sequencing Center for Infectious Disease"/>
            <person name="Wu L."/>
            <person name="Ma J."/>
        </authorList>
    </citation>
    <scope>NUCLEOTIDE SEQUENCE [LARGE SCALE GENOMIC DNA]</scope>
    <source>
        <strain evidence="4">KCTC 52094</strain>
    </source>
</reference>